<sequence length="198" mass="20251">MTIQRRRFIAITTAALATGGLALAGCTTTGPSSDASPEANAGKRRSIDADVDGTLTRLFNTIGGSRELADKSRGILVFPSVISAGFWFGGQYGQGALRVGGQTSGYYSIAAASFGLQIGAQSKAIVMLFMTDDALSEFTRSQGWSAGVDASVALVNVGANGNVDTSTAMSPVEAFVLTNGGLMAGVSLEGSKISRLII</sequence>
<evidence type="ECO:0000313" key="3">
    <source>
        <dbReference type="EMBL" id="AUT62321.1"/>
    </source>
</evidence>
<dbReference type="PROSITE" id="PS51257">
    <property type="entry name" value="PROKAR_LIPOPROTEIN"/>
    <property type="match status" value="1"/>
</dbReference>
<accession>A0A2I8ESS6</accession>
<feature type="signal peptide" evidence="1">
    <location>
        <begin position="1"/>
        <end position="24"/>
    </location>
</feature>
<dbReference type="InterPro" id="IPR007461">
    <property type="entry name" value="Ysc84_actin-binding"/>
</dbReference>
<dbReference type="CDD" id="cd11524">
    <property type="entry name" value="SYLF"/>
    <property type="match status" value="1"/>
</dbReference>
<evidence type="ECO:0000313" key="4">
    <source>
        <dbReference type="Proteomes" id="UP000243502"/>
    </source>
</evidence>
<dbReference type="AlphaFoldDB" id="A0A2I8ESS6"/>
<dbReference type="PROSITE" id="PS51318">
    <property type="entry name" value="TAT"/>
    <property type="match status" value="1"/>
</dbReference>
<dbReference type="OrthoDB" id="198978at2"/>
<dbReference type="InterPro" id="IPR006311">
    <property type="entry name" value="TAT_signal"/>
</dbReference>
<evidence type="ECO:0000256" key="1">
    <source>
        <dbReference type="SAM" id="SignalP"/>
    </source>
</evidence>
<organism evidence="3 4">
    <name type="scientific">Paraburkholderia terrae</name>
    <dbReference type="NCBI Taxonomy" id="311230"/>
    <lineage>
        <taxon>Bacteria</taxon>
        <taxon>Pseudomonadati</taxon>
        <taxon>Pseudomonadota</taxon>
        <taxon>Betaproteobacteria</taxon>
        <taxon>Burkholderiales</taxon>
        <taxon>Burkholderiaceae</taxon>
        <taxon>Paraburkholderia</taxon>
    </lineage>
</organism>
<dbReference type="Pfam" id="PF04366">
    <property type="entry name" value="Ysc84"/>
    <property type="match status" value="1"/>
</dbReference>
<protein>
    <recommendedName>
        <fullName evidence="2">Ysc84 actin-binding domain-containing protein</fullName>
    </recommendedName>
</protein>
<reference evidence="3 4" key="1">
    <citation type="submission" date="2018-01" db="EMBL/GenBank/DDBJ databases">
        <title>Species boundaries and ecological features among Paraburkholderia terrae DSMZ17804T, P. hospita DSMZ17164T and P. caribensis DSMZ13236T.</title>
        <authorList>
            <person name="Pratama A.A."/>
        </authorList>
    </citation>
    <scope>NUCLEOTIDE SEQUENCE [LARGE SCALE GENOMIC DNA]</scope>
    <source>
        <strain evidence="3 4">DSM 17804</strain>
    </source>
</reference>
<dbReference type="Proteomes" id="UP000243502">
    <property type="component" value="Chromosome 2"/>
</dbReference>
<name>A0A2I8ESS6_9BURK</name>
<keyword evidence="1" id="KW-0732">Signal</keyword>
<proteinExistence type="predicted"/>
<feature type="domain" description="Ysc84 actin-binding" evidence="2">
    <location>
        <begin position="111"/>
        <end position="194"/>
    </location>
</feature>
<evidence type="ECO:0000259" key="2">
    <source>
        <dbReference type="Pfam" id="PF04366"/>
    </source>
</evidence>
<dbReference type="EMBL" id="CP026112">
    <property type="protein sequence ID" value="AUT62321.1"/>
    <property type="molecule type" value="Genomic_DNA"/>
</dbReference>
<gene>
    <name evidence="3" type="ORF">C2L65_22065</name>
</gene>
<dbReference type="KEGG" id="pter:C2L65_22065"/>
<feature type="chain" id="PRO_5014432784" description="Ysc84 actin-binding domain-containing protein" evidence="1">
    <location>
        <begin position="25"/>
        <end position="198"/>
    </location>
</feature>